<name>A0AAD0JR44_9ACTN</name>
<evidence type="ECO:0000313" key="3">
    <source>
        <dbReference type="Proteomes" id="UP000244903"/>
    </source>
</evidence>
<gene>
    <name evidence="2" type="ORF">A6048_09275</name>
</gene>
<keyword evidence="1" id="KW-0812">Transmembrane</keyword>
<feature type="transmembrane region" description="Helical" evidence="1">
    <location>
        <begin position="63"/>
        <end position="80"/>
    </location>
</feature>
<keyword evidence="3" id="KW-1185">Reference proteome</keyword>
<dbReference type="KEGG" id="dpc:A6048_09275"/>
<dbReference type="EMBL" id="CP015453">
    <property type="protein sequence ID" value="AWH95664.1"/>
    <property type="molecule type" value="Genomic_DNA"/>
</dbReference>
<dbReference type="Proteomes" id="UP000244903">
    <property type="component" value="Chromosome"/>
</dbReference>
<dbReference type="Pfam" id="PF10939">
    <property type="entry name" value="DUF2631"/>
    <property type="match status" value="1"/>
</dbReference>
<sequence length="119" mass="13079">MSADGHHTSKEIVVEGISSLDEPSVEWGWHQHSRKVGLVVGGFFVLFLLAMLFGNHMGRVEDIWLVSIAGFLAVWMFLALRPKKDDSVKRIEIYEVPADHYSVFGAAATGAVATAPAKR</sequence>
<keyword evidence="1" id="KW-0472">Membrane</keyword>
<accession>A0AAD0JR44</accession>
<keyword evidence="1" id="KW-1133">Transmembrane helix</keyword>
<dbReference type="InterPro" id="IPR024341">
    <property type="entry name" value="DUF2631"/>
</dbReference>
<evidence type="ECO:0000256" key="1">
    <source>
        <dbReference type="SAM" id="Phobius"/>
    </source>
</evidence>
<feature type="transmembrane region" description="Helical" evidence="1">
    <location>
        <begin position="36"/>
        <end position="57"/>
    </location>
</feature>
<evidence type="ECO:0008006" key="4">
    <source>
        <dbReference type="Google" id="ProtNLM"/>
    </source>
</evidence>
<protein>
    <recommendedName>
        <fullName evidence="4">DUF2631 domain-containing protein</fullName>
    </recommendedName>
</protein>
<organism evidence="2 3">
    <name type="scientific">Dietzia psychralcaliphila</name>
    <dbReference type="NCBI Taxonomy" id="139021"/>
    <lineage>
        <taxon>Bacteria</taxon>
        <taxon>Bacillati</taxon>
        <taxon>Actinomycetota</taxon>
        <taxon>Actinomycetes</taxon>
        <taxon>Mycobacteriales</taxon>
        <taxon>Dietziaceae</taxon>
        <taxon>Dietzia</taxon>
    </lineage>
</organism>
<reference evidence="2 3" key="1">
    <citation type="submission" date="2016-04" db="EMBL/GenBank/DDBJ databases">
        <title>Complete genome sequence of the haloalkaliphilic hydrocarbon-degrading bacterium Dietzia psychralcaliphila ILA-1T, isolated from a drain of a fish product-processing plant.</title>
        <authorList>
            <person name="Zhao J."/>
            <person name="Hu B."/>
            <person name="Geng S."/>
            <person name="Nie Y."/>
            <person name="Tang Y."/>
        </authorList>
    </citation>
    <scope>NUCLEOTIDE SEQUENCE [LARGE SCALE GENOMIC DNA]</scope>
    <source>
        <strain evidence="2 3">ILA-1</strain>
    </source>
</reference>
<dbReference type="RefSeq" id="WP_107747439.1">
    <property type="nucleotide sequence ID" value="NZ_CP015453.1"/>
</dbReference>
<evidence type="ECO:0000313" key="2">
    <source>
        <dbReference type="EMBL" id="AWH95664.1"/>
    </source>
</evidence>
<proteinExistence type="predicted"/>
<dbReference type="AlphaFoldDB" id="A0AAD0JR44"/>